<proteinExistence type="predicted"/>
<accession>A0ACB6RDJ0</accession>
<gene>
    <name evidence="1" type="ORF">BDR25DRAFT_308342</name>
</gene>
<reference evidence="1" key="1">
    <citation type="journal article" date="2020" name="Stud. Mycol.">
        <title>101 Dothideomycetes genomes: a test case for predicting lifestyles and emergence of pathogens.</title>
        <authorList>
            <person name="Haridas S."/>
            <person name="Albert R."/>
            <person name="Binder M."/>
            <person name="Bloem J."/>
            <person name="Labutti K."/>
            <person name="Salamov A."/>
            <person name="Andreopoulos B."/>
            <person name="Baker S."/>
            <person name="Barry K."/>
            <person name="Bills G."/>
            <person name="Bluhm B."/>
            <person name="Cannon C."/>
            <person name="Castanera R."/>
            <person name="Culley D."/>
            <person name="Daum C."/>
            <person name="Ezra D."/>
            <person name="Gonzalez J."/>
            <person name="Henrissat B."/>
            <person name="Kuo A."/>
            <person name="Liang C."/>
            <person name="Lipzen A."/>
            <person name="Lutzoni F."/>
            <person name="Magnuson J."/>
            <person name="Mondo S."/>
            <person name="Nolan M."/>
            <person name="Ohm R."/>
            <person name="Pangilinan J."/>
            <person name="Park H.-J."/>
            <person name="Ramirez L."/>
            <person name="Alfaro M."/>
            <person name="Sun H."/>
            <person name="Tritt A."/>
            <person name="Yoshinaga Y."/>
            <person name="Zwiers L.-H."/>
            <person name="Turgeon B."/>
            <person name="Goodwin S."/>
            <person name="Spatafora J."/>
            <person name="Crous P."/>
            <person name="Grigoriev I."/>
        </authorList>
    </citation>
    <scope>NUCLEOTIDE SEQUENCE</scope>
    <source>
        <strain evidence="1">ATCC 200398</strain>
    </source>
</reference>
<sequence>MVAFTGHRKEYAGIHTGYLSRKYLVKMSSAASSMPKAQRLGWTGVSRLIVLDQRDVVRLSFSAAAWWKKSSLKTNFWGAAHHRFPPYIEVVLKGETRKVAEQHSSGQKVTPHKSRSLDYMDSWSNKVLGTYIKLGRHWRLPILTTLEAFEDTLTHIQTFMVHSRTGPAGSPTWCIWSQNDFGDNTRSSASGVVDNWDKLARPIVLNLLTGIDDRNENMLLVDEFDCQAGWLAAAAGGPVLVWLDIGDCKKSRESRGTYRTQVRPVSPLPRFISGGCSVGDDRYNDRDCNEGSYIRCFEILSQDKSQLIE</sequence>
<dbReference type="EMBL" id="MU003492">
    <property type="protein sequence ID" value="KAF2477408.1"/>
    <property type="molecule type" value="Genomic_DNA"/>
</dbReference>
<dbReference type="Proteomes" id="UP000799755">
    <property type="component" value="Unassembled WGS sequence"/>
</dbReference>
<name>A0ACB6RDJ0_9PLEO</name>
<protein>
    <submittedName>
        <fullName evidence="1">Uncharacterized protein</fullName>
    </submittedName>
</protein>
<keyword evidence="2" id="KW-1185">Reference proteome</keyword>
<organism evidence="1 2">
    <name type="scientific">Lindgomyces ingoldianus</name>
    <dbReference type="NCBI Taxonomy" id="673940"/>
    <lineage>
        <taxon>Eukaryota</taxon>
        <taxon>Fungi</taxon>
        <taxon>Dikarya</taxon>
        <taxon>Ascomycota</taxon>
        <taxon>Pezizomycotina</taxon>
        <taxon>Dothideomycetes</taxon>
        <taxon>Pleosporomycetidae</taxon>
        <taxon>Pleosporales</taxon>
        <taxon>Lindgomycetaceae</taxon>
        <taxon>Lindgomyces</taxon>
    </lineage>
</organism>
<evidence type="ECO:0000313" key="1">
    <source>
        <dbReference type="EMBL" id="KAF2477408.1"/>
    </source>
</evidence>
<evidence type="ECO:0000313" key="2">
    <source>
        <dbReference type="Proteomes" id="UP000799755"/>
    </source>
</evidence>
<comment type="caution">
    <text evidence="1">The sequence shown here is derived from an EMBL/GenBank/DDBJ whole genome shotgun (WGS) entry which is preliminary data.</text>
</comment>